<name>A0A8S1LL10_PARPR</name>
<evidence type="ECO:0000256" key="1">
    <source>
        <dbReference type="SAM" id="Coils"/>
    </source>
</evidence>
<proteinExistence type="predicted"/>
<protein>
    <submittedName>
        <fullName evidence="3">Uncharacterized protein</fullName>
    </submittedName>
</protein>
<dbReference type="EMBL" id="CAJJDM010000043">
    <property type="protein sequence ID" value="CAD8068878.1"/>
    <property type="molecule type" value="Genomic_DNA"/>
</dbReference>
<comment type="caution">
    <text evidence="3">The sequence shown here is derived from an EMBL/GenBank/DDBJ whole genome shotgun (WGS) entry which is preliminary data.</text>
</comment>
<dbReference type="Proteomes" id="UP000688137">
    <property type="component" value="Unassembled WGS sequence"/>
</dbReference>
<gene>
    <name evidence="3" type="ORF">PPRIM_AZ9-3.1.T0430050</name>
</gene>
<evidence type="ECO:0000256" key="2">
    <source>
        <dbReference type="SAM" id="MobiDB-lite"/>
    </source>
</evidence>
<evidence type="ECO:0000313" key="4">
    <source>
        <dbReference type="Proteomes" id="UP000688137"/>
    </source>
</evidence>
<keyword evidence="4" id="KW-1185">Reference proteome</keyword>
<reference evidence="3" key="1">
    <citation type="submission" date="2021-01" db="EMBL/GenBank/DDBJ databases">
        <authorList>
            <consortium name="Genoscope - CEA"/>
            <person name="William W."/>
        </authorList>
    </citation>
    <scope>NUCLEOTIDE SEQUENCE</scope>
</reference>
<keyword evidence="1" id="KW-0175">Coiled coil</keyword>
<organism evidence="3 4">
    <name type="scientific">Paramecium primaurelia</name>
    <dbReference type="NCBI Taxonomy" id="5886"/>
    <lineage>
        <taxon>Eukaryota</taxon>
        <taxon>Sar</taxon>
        <taxon>Alveolata</taxon>
        <taxon>Ciliophora</taxon>
        <taxon>Intramacronucleata</taxon>
        <taxon>Oligohymenophorea</taxon>
        <taxon>Peniculida</taxon>
        <taxon>Parameciidae</taxon>
        <taxon>Paramecium</taxon>
    </lineage>
</organism>
<dbReference type="OMA" id="FCPRIIC"/>
<feature type="coiled-coil region" evidence="1">
    <location>
        <begin position="271"/>
        <end position="298"/>
    </location>
</feature>
<dbReference type="AlphaFoldDB" id="A0A8S1LL10"/>
<sequence>MFNHKSKRPSLLYIECKSRDLSRRNSRASDIFDDTINKQNIQQYQRQLSTTTKKSVIPSLNNMYKQAIFDQQILQDQTQMLIEDLNGKLLQRAELIGQVEELEELIDYHKKHSCFEIAFVIRIEKLEMHIQQQQKYSRNTAELLRQKELYYDELNKIVNKEALNALGMYLKQWGQQFDLIQNNYGPETYQQLIAEKEQEFIQNMKILYDKKIKGIIQLFRNYQQIDQQIKNNIEFVDNNLNQELYNVKQAIKQNQELIQKILRIHLEEGISSNLNEKMQNLELKNIRLAQQLNEIARNQTFTQDKIKTKKETEEFYNGNLTGFGDISQIEYDEYQNERSNSQQKQRDYKGYNNNYSQTQSFFNYHTNQETQSKLNQLQSIKNLDMDTKYFDGQCTSEDSTLQHFQEINLALIQSGKSIDGYTMKLQPQQSLVIQDNLSSQQNLFFRLQTITEEQLSSKRNRQKIDPKQKIDTNSVNINMKNILNLKTIKQIDNSSQNIGIPLTDQTKRFSNNEIQSQDQFKNQIEINSKQNRIPSQNGSLFFSNQVSIPSSNQKNKNDQFFKSKDSLSEKLSKQKKSKSFDSTSNKEQLKSFITNTSTNNGQSKEIQKVQNTINQLIPIEQEILKILKPLQKGQQIYKRFSTSKPNLTKQEFDPFTCQNPANCGFCPRIICLSKNLDSIEFKNQMRVNQVDATIKLDEIMRAMIPSPIQQSIQVKKQIQCKYILSKQESAVSKILFWPMSLITQNDGRIELLFSSEQVLEQWQANLLFLKDNIKTLQTINKKINQ</sequence>
<evidence type="ECO:0000313" key="3">
    <source>
        <dbReference type="EMBL" id="CAD8068878.1"/>
    </source>
</evidence>
<feature type="region of interest" description="Disordered" evidence="2">
    <location>
        <begin position="565"/>
        <end position="588"/>
    </location>
</feature>
<accession>A0A8S1LL10</accession>